<keyword evidence="3" id="KW-0378">Hydrolase</keyword>
<evidence type="ECO:0000256" key="4">
    <source>
        <dbReference type="ARBA" id="ARBA00022837"/>
    </source>
</evidence>
<evidence type="ECO:0000256" key="1">
    <source>
        <dbReference type="ARBA" id="ARBA00008779"/>
    </source>
</evidence>
<comment type="caution">
    <text evidence="6">The sequence shown here is derived from an EMBL/GenBank/DDBJ whole genome shotgun (WGS) entry which is preliminary data.</text>
</comment>
<name>A0ABV8PLJ6_9FLAO</name>
<reference evidence="7" key="1">
    <citation type="journal article" date="2019" name="Int. J. Syst. Evol. Microbiol.">
        <title>The Global Catalogue of Microorganisms (GCM) 10K type strain sequencing project: providing services to taxonomists for standard genome sequencing and annotation.</title>
        <authorList>
            <consortium name="The Broad Institute Genomics Platform"/>
            <consortium name="The Broad Institute Genome Sequencing Center for Infectious Disease"/>
            <person name="Wu L."/>
            <person name="Ma J."/>
        </authorList>
    </citation>
    <scope>NUCLEOTIDE SEQUENCE [LARGE SCALE GENOMIC DNA]</scope>
    <source>
        <strain evidence="7">CGMCC 1.15774</strain>
    </source>
</reference>
<keyword evidence="2" id="KW-0479">Metal-binding</keyword>
<organism evidence="6 7">
    <name type="scientific">Flagellimonas marina</name>
    <dbReference type="NCBI Taxonomy" id="1775168"/>
    <lineage>
        <taxon>Bacteria</taxon>
        <taxon>Pseudomonadati</taxon>
        <taxon>Bacteroidota</taxon>
        <taxon>Flavobacteriia</taxon>
        <taxon>Flavobacteriales</taxon>
        <taxon>Flavobacteriaceae</taxon>
        <taxon>Flagellimonas</taxon>
    </lineage>
</organism>
<dbReference type="PANTHER" id="PTHR42693:SF53">
    <property type="entry name" value="ENDO-4-O-SULFATASE"/>
    <property type="match status" value="1"/>
</dbReference>
<dbReference type="EMBL" id="JBHSCL010000004">
    <property type="protein sequence ID" value="MFC4219495.1"/>
    <property type="molecule type" value="Genomic_DNA"/>
</dbReference>
<dbReference type="InterPro" id="IPR024607">
    <property type="entry name" value="Sulfatase_CS"/>
</dbReference>
<feature type="domain" description="Sulfatase N-terminal" evidence="5">
    <location>
        <begin position="33"/>
        <end position="357"/>
    </location>
</feature>
<evidence type="ECO:0000259" key="5">
    <source>
        <dbReference type="Pfam" id="PF00884"/>
    </source>
</evidence>
<dbReference type="Proteomes" id="UP001595841">
    <property type="component" value="Unassembled WGS sequence"/>
</dbReference>
<proteinExistence type="inferred from homology"/>
<dbReference type="Pfam" id="PF00884">
    <property type="entry name" value="Sulfatase"/>
    <property type="match status" value="1"/>
</dbReference>
<dbReference type="RefSeq" id="WP_379762880.1">
    <property type="nucleotide sequence ID" value="NZ_JBHSCL010000004.1"/>
</dbReference>
<gene>
    <name evidence="6" type="ORF">ACFOWS_05100</name>
</gene>
<dbReference type="InterPro" id="IPR050738">
    <property type="entry name" value="Sulfatase"/>
</dbReference>
<protein>
    <submittedName>
        <fullName evidence="6">Sulfatase</fullName>
    </submittedName>
</protein>
<dbReference type="PROSITE" id="PS00149">
    <property type="entry name" value="SULFATASE_2"/>
    <property type="match status" value="1"/>
</dbReference>
<dbReference type="InterPro" id="IPR017850">
    <property type="entry name" value="Alkaline_phosphatase_core_sf"/>
</dbReference>
<comment type="similarity">
    <text evidence="1">Belongs to the sulfatase family.</text>
</comment>
<dbReference type="CDD" id="cd16034">
    <property type="entry name" value="sulfatase_like"/>
    <property type="match status" value="1"/>
</dbReference>
<dbReference type="Gene3D" id="3.30.1120.10">
    <property type="match status" value="1"/>
</dbReference>
<sequence>MKKGLFLFVLATIIAQISCKNQSSKITQQENKPNLLIVLSDQHSYDMLGAYGNNQVITPNLDHFASEGIRFDMAFSNQPVCTPFRGMLLSGMHPLKNGAFVNDKPLLPNKTELLAEVLKANGYQTAYVGKWHLLGGNRDRPIPSEMRYGFDTVLTNNCHVDFRPGKAFFWNAEGSKEYFDKWEVYGQTDQAMQLLDNFDKDKPFALIVSWHPPHDWGKFKGDDGKMHYRYDTLEELMELYERDSIQVRPDLKSSPDRRRMYHGHMAMISGVDRAFGQLMDKLDKIGATENTLTIFSADHGDMLESFGARLPKQYPHDYSARIPLMMRYPQKLKKGATTSLLIGTLDFMPTILGLMDIETQQDYDGVNLATAILNGDEHAQQFIPTWVYRTGVNTNEDWRGVVTKDFSFAYGGTDEPDMSSLSNVLFDRKNDPYQSNNLFWDTNYAQVKDSLKLLTQKWMKEYEDAFYTASDFKRVEPKDGWAQNRVKSPFELFRENRKEGDLP</sequence>
<dbReference type="PANTHER" id="PTHR42693">
    <property type="entry name" value="ARYLSULFATASE FAMILY MEMBER"/>
    <property type="match status" value="1"/>
</dbReference>
<evidence type="ECO:0000313" key="6">
    <source>
        <dbReference type="EMBL" id="MFC4219495.1"/>
    </source>
</evidence>
<dbReference type="InterPro" id="IPR000917">
    <property type="entry name" value="Sulfatase_N"/>
</dbReference>
<accession>A0ABV8PLJ6</accession>
<dbReference type="SUPFAM" id="SSF53649">
    <property type="entry name" value="Alkaline phosphatase-like"/>
    <property type="match status" value="1"/>
</dbReference>
<dbReference type="Gene3D" id="3.40.720.10">
    <property type="entry name" value="Alkaline Phosphatase, subunit A"/>
    <property type="match status" value="1"/>
</dbReference>
<evidence type="ECO:0000256" key="3">
    <source>
        <dbReference type="ARBA" id="ARBA00022801"/>
    </source>
</evidence>
<evidence type="ECO:0000256" key="2">
    <source>
        <dbReference type="ARBA" id="ARBA00022723"/>
    </source>
</evidence>
<evidence type="ECO:0000313" key="7">
    <source>
        <dbReference type="Proteomes" id="UP001595841"/>
    </source>
</evidence>
<keyword evidence="7" id="KW-1185">Reference proteome</keyword>
<keyword evidence="4" id="KW-0106">Calcium</keyword>